<dbReference type="STRING" id="88036.D8R0I7"/>
<dbReference type="PANTHER" id="PTHR45968">
    <property type="entry name" value="OSJNBA0019K04.7 PROTEIN"/>
    <property type="match status" value="1"/>
</dbReference>
<evidence type="ECO:0000256" key="4">
    <source>
        <dbReference type="PIRSR" id="PIRSR000137-3"/>
    </source>
</evidence>
<dbReference type="HOGENOM" id="CLU_026750_0_0_1"/>
<dbReference type="EMBL" id="GL377569">
    <property type="protein sequence ID" value="EFJ34589.1"/>
    <property type="molecule type" value="Genomic_DNA"/>
</dbReference>
<dbReference type="InterPro" id="IPR000172">
    <property type="entry name" value="GMC_OxRdtase_N"/>
</dbReference>
<dbReference type="InterPro" id="IPR051871">
    <property type="entry name" value="GMC_Oxidoreductase-Related"/>
</dbReference>
<dbReference type="PIRSF" id="PIRSF000137">
    <property type="entry name" value="Alcohol_oxidase"/>
    <property type="match status" value="1"/>
</dbReference>
<evidence type="ECO:0000313" key="9">
    <source>
        <dbReference type="Proteomes" id="UP000001514"/>
    </source>
</evidence>
<dbReference type="InterPro" id="IPR007867">
    <property type="entry name" value="GMC_OxRtase_C"/>
</dbReference>
<sequence>YSFLKDASRSPPAKQYDYIIVGGGAAGCALAATLSAKHSVLLLERGGVPYGVSTIERVDGFHVNLLDYDNYTSVAQGYRSEDGVLSHRGRVLGGGTALNAGFYTRASRAEVAMFGWEPELVEQGYRWVEAKVAFKPVVPEWQAALKAAMIQSGVVPDNGFTYEHLVGSKVGGTIFDPQGKRHTAADLLEYATPANTRVLIHATVHKVLFDPASVKSGKPRAVGVSYTDKLGGSHTATLAPRGEVIVSSGAVGSPQLLQLSGIGPKSELSALGIPLVLDHPQVGQAMADNPNNVFFSAGSTEQPYSLVNVAGITEFGSYIEELSAGQNTTGLIQCFVQMLKDPAKLVNPAYLELVRSPPDFVLPYLPQLTYVVQKVSGPFSKGFLRLKTTDVRDNPIVRYNYYQHPRDLAVCVQAVKVISKTVRAPAFHKFSYQKASQVPQNLAFVLQAASGFIPPADTSNDTALAQYCVDSVVTIWHAHGGCLVGGVVDKEHRVIGTEALRVIDISTFNSTPGANPQATVMMLGR</sequence>
<feature type="binding site" evidence="3">
    <location>
        <position position="204"/>
    </location>
    <ligand>
        <name>FAD</name>
        <dbReference type="ChEBI" id="CHEBI:57692"/>
    </ligand>
</feature>
<dbReference type="PROSITE" id="PS00624">
    <property type="entry name" value="GMC_OXRED_2"/>
    <property type="match status" value="1"/>
</dbReference>
<protein>
    <recommendedName>
        <fullName evidence="6 7">Glucose-methanol-choline oxidoreductase N-terminal domain-containing protein</fullName>
    </recommendedName>
</protein>
<dbReference type="Gene3D" id="3.30.410.40">
    <property type="match status" value="1"/>
</dbReference>
<comment type="cofactor">
    <cofactor evidence="3">
        <name>FAD</name>
        <dbReference type="ChEBI" id="CHEBI:57692"/>
    </cofactor>
</comment>
<comment type="similarity">
    <text evidence="1 5">Belongs to the GMC oxidoreductase family.</text>
</comment>
<feature type="domain" description="Glucose-methanol-choline oxidoreductase N-terminal" evidence="7">
    <location>
        <begin position="249"/>
        <end position="263"/>
    </location>
</feature>
<keyword evidence="3 5" id="KW-0274">FAD</keyword>
<dbReference type="PROSITE" id="PS00623">
    <property type="entry name" value="GMC_OXRED_1"/>
    <property type="match status" value="1"/>
</dbReference>
<evidence type="ECO:0000256" key="5">
    <source>
        <dbReference type="RuleBase" id="RU003968"/>
    </source>
</evidence>
<dbReference type="Pfam" id="PF00732">
    <property type="entry name" value="GMC_oxred_N"/>
    <property type="match status" value="1"/>
</dbReference>
<dbReference type="GO" id="GO:0050660">
    <property type="term" value="F:flavin adenine dinucleotide binding"/>
    <property type="evidence" value="ECO:0007669"/>
    <property type="project" value="InterPro"/>
</dbReference>
<dbReference type="InterPro" id="IPR036188">
    <property type="entry name" value="FAD/NAD-bd_sf"/>
</dbReference>
<feature type="domain" description="Glucose-methanol-choline oxidoreductase N-terminal" evidence="6">
    <location>
        <begin position="89"/>
        <end position="112"/>
    </location>
</feature>
<feature type="non-terminal residue" evidence="8">
    <location>
        <position position="1"/>
    </location>
</feature>
<evidence type="ECO:0000313" key="8">
    <source>
        <dbReference type="EMBL" id="EFJ34589.1"/>
    </source>
</evidence>
<feature type="binding site" evidence="3">
    <location>
        <begin position="516"/>
        <end position="517"/>
    </location>
    <ligand>
        <name>FAD</name>
        <dbReference type="ChEBI" id="CHEBI:57692"/>
    </ligand>
</feature>
<proteinExistence type="inferred from homology"/>
<feature type="binding site" evidence="3">
    <location>
        <position position="91"/>
    </location>
    <ligand>
        <name>FAD</name>
        <dbReference type="ChEBI" id="CHEBI:57692"/>
    </ligand>
</feature>
<dbReference type="SUPFAM" id="SSF54373">
    <property type="entry name" value="FAD-linked reductases, C-terminal domain"/>
    <property type="match status" value="1"/>
</dbReference>
<dbReference type="SUPFAM" id="SSF51905">
    <property type="entry name" value="FAD/NAD(P)-binding domain"/>
    <property type="match status" value="1"/>
</dbReference>
<name>D8R0I7_SELML</name>
<dbReference type="Gramene" id="EFJ34589">
    <property type="protein sequence ID" value="EFJ34589"/>
    <property type="gene ID" value="SELMODRAFT_81946"/>
</dbReference>
<dbReference type="AlphaFoldDB" id="D8R0I7"/>
<dbReference type="KEGG" id="smo:SELMODRAFT_81946"/>
<evidence type="ECO:0000259" key="7">
    <source>
        <dbReference type="PROSITE" id="PS00624"/>
    </source>
</evidence>
<dbReference type="Gene3D" id="3.50.50.60">
    <property type="entry name" value="FAD/NAD(P)-binding domain"/>
    <property type="match status" value="1"/>
</dbReference>
<dbReference type="GO" id="GO:0016614">
    <property type="term" value="F:oxidoreductase activity, acting on CH-OH group of donors"/>
    <property type="evidence" value="ECO:0007669"/>
    <property type="project" value="InterPro"/>
</dbReference>
<feature type="binding site" evidence="3">
    <location>
        <begin position="476"/>
        <end position="477"/>
    </location>
    <ligand>
        <name>FAD</name>
        <dbReference type="ChEBI" id="CHEBI:57692"/>
    </ligand>
</feature>
<dbReference type="InParanoid" id="D8R0I7"/>
<evidence type="ECO:0000256" key="1">
    <source>
        <dbReference type="ARBA" id="ARBA00010790"/>
    </source>
</evidence>
<organism evidence="9">
    <name type="scientific">Selaginella moellendorffii</name>
    <name type="common">Spikemoss</name>
    <dbReference type="NCBI Taxonomy" id="88036"/>
    <lineage>
        <taxon>Eukaryota</taxon>
        <taxon>Viridiplantae</taxon>
        <taxon>Streptophyta</taxon>
        <taxon>Embryophyta</taxon>
        <taxon>Tracheophyta</taxon>
        <taxon>Lycopodiopsida</taxon>
        <taxon>Selaginellales</taxon>
        <taxon>Selaginellaceae</taxon>
        <taxon>Selaginella</taxon>
    </lineage>
</organism>
<accession>D8R0I7</accession>
<evidence type="ECO:0000259" key="6">
    <source>
        <dbReference type="PROSITE" id="PS00623"/>
    </source>
</evidence>
<dbReference type="OrthoDB" id="269227at2759"/>
<evidence type="ECO:0000256" key="3">
    <source>
        <dbReference type="PIRSR" id="PIRSR000137-2"/>
    </source>
</evidence>
<dbReference type="PANTHER" id="PTHR45968:SF3">
    <property type="entry name" value="OS04G0573100 PROTEIN"/>
    <property type="match status" value="1"/>
</dbReference>
<keyword evidence="2" id="KW-0732">Signal</keyword>
<evidence type="ECO:0000256" key="2">
    <source>
        <dbReference type="ARBA" id="ARBA00022729"/>
    </source>
</evidence>
<dbReference type="InterPro" id="IPR012132">
    <property type="entry name" value="GMC_OxRdtase"/>
</dbReference>
<keyword evidence="9" id="KW-1185">Reference proteome</keyword>
<gene>
    <name evidence="8" type="ORF">SELMODRAFT_81946</name>
</gene>
<dbReference type="eggNOG" id="KOG1238">
    <property type="taxonomic scope" value="Eukaryota"/>
</dbReference>
<feature type="disulfide bond" evidence="4">
    <location>
        <begin position="411"/>
        <end position="468"/>
    </location>
</feature>
<keyword evidence="5" id="KW-0285">Flavoprotein</keyword>
<keyword evidence="4" id="KW-1015">Disulfide bond</keyword>
<reference evidence="8 9" key="1">
    <citation type="journal article" date="2011" name="Science">
        <title>The Selaginella genome identifies genetic changes associated with the evolution of vascular plants.</title>
        <authorList>
            <person name="Banks J.A."/>
            <person name="Nishiyama T."/>
            <person name="Hasebe M."/>
            <person name="Bowman J.L."/>
            <person name="Gribskov M."/>
            <person name="dePamphilis C."/>
            <person name="Albert V.A."/>
            <person name="Aono N."/>
            <person name="Aoyama T."/>
            <person name="Ambrose B.A."/>
            <person name="Ashton N.W."/>
            <person name="Axtell M.J."/>
            <person name="Barker E."/>
            <person name="Barker M.S."/>
            <person name="Bennetzen J.L."/>
            <person name="Bonawitz N.D."/>
            <person name="Chapple C."/>
            <person name="Cheng C."/>
            <person name="Correa L.G."/>
            <person name="Dacre M."/>
            <person name="DeBarry J."/>
            <person name="Dreyer I."/>
            <person name="Elias M."/>
            <person name="Engstrom E.M."/>
            <person name="Estelle M."/>
            <person name="Feng L."/>
            <person name="Finet C."/>
            <person name="Floyd S.K."/>
            <person name="Frommer W.B."/>
            <person name="Fujita T."/>
            <person name="Gramzow L."/>
            <person name="Gutensohn M."/>
            <person name="Harholt J."/>
            <person name="Hattori M."/>
            <person name="Heyl A."/>
            <person name="Hirai T."/>
            <person name="Hiwatashi Y."/>
            <person name="Ishikawa M."/>
            <person name="Iwata M."/>
            <person name="Karol K.G."/>
            <person name="Koehler B."/>
            <person name="Kolukisaoglu U."/>
            <person name="Kubo M."/>
            <person name="Kurata T."/>
            <person name="Lalonde S."/>
            <person name="Li K."/>
            <person name="Li Y."/>
            <person name="Litt A."/>
            <person name="Lyons E."/>
            <person name="Manning G."/>
            <person name="Maruyama T."/>
            <person name="Michael T.P."/>
            <person name="Mikami K."/>
            <person name="Miyazaki S."/>
            <person name="Morinaga S."/>
            <person name="Murata T."/>
            <person name="Mueller-Roeber B."/>
            <person name="Nelson D.R."/>
            <person name="Obara M."/>
            <person name="Oguri Y."/>
            <person name="Olmstead R.G."/>
            <person name="Onodera N."/>
            <person name="Petersen B.L."/>
            <person name="Pils B."/>
            <person name="Prigge M."/>
            <person name="Rensing S.A."/>
            <person name="Riano-Pachon D.M."/>
            <person name="Roberts A.W."/>
            <person name="Sato Y."/>
            <person name="Scheller H.V."/>
            <person name="Schulz B."/>
            <person name="Schulz C."/>
            <person name="Shakirov E.V."/>
            <person name="Shibagaki N."/>
            <person name="Shinohara N."/>
            <person name="Shippen D.E."/>
            <person name="Soerensen I."/>
            <person name="Sotooka R."/>
            <person name="Sugimoto N."/>
            <person name="Sugita M."/>
            <person name="Sumikawa N."/>
            <person name="Tanurdzic M."/>
            <person name="Theissen G."/>
            <person name="Ulvskov P."/>
            <person name="Wakazuki S."/>
            <person name="Weng J.K."/>
            <person name="Willats W.W."/>
            <person name="Wipf D."/>
            <person name="Wolf P.G."/>
            <person name="Yang L."/>
            <person name="Zimmer A.D."/>
            <person name="Zhu Q."/>
            <person name="Mitros T."/>
            <person name="Hellsten U."/>
            <person name="Loque D."/>
            <person name="Otillar R."/>
            <person name="Salamov A."/>
            <person name="Schmutz J."/>
            <person name="Shapiro H."/>
            <person name="Lindquist E."/>
            <person name="Lucas S."/>
            <person name="Rokhsar D."/>
            <person name="Grigoriev I.V."/>
        </authorList>
    </citation>
    <scope>NUCLEOTIDE SEQUENCE [LARGE SCALE GENOMIC DNA]</scope>
</reference>
<dbReference type="Proteomes" id="UP000001514">
    <property type="component" value="Unassembled WGS sequence"/>
</dbReference>
<dbReference type="Pfam" id="PF05199">
    <property type="entry name" value="GMC_oxred_C"/>
    <property type="match status" value="1"/>
</dbReference>